<dbReference type="PANTHER" id="PTHR42738:SF7">
    <property type="entry name" value="HYDROXYMETHYLGLUTARYL-COA LYASE"/>
    <property type="match status" value="1"/>
</dbReference>
<reference evidence="5 6" key="1">
    <citation type="submission" date="2015-01" db="EMBL/GenBank/DDBJ databases">
        <title>Draft genome sequence of Pedobacter sp. NL19 isolated from sludge of an effluent treatment pond in an abandoned uranium mine.</title>
        <authorList>
            <person name="Santos T."/>
            <person name="Caetano T."/>
            <person name="Covas C."/>
            <person name="Cruz A."/>
            <person name="Mendo S."/>
        </authorList>
    </citation>
    <scope>NUCLEOTIDE SEQUENCE [LARGE SCALE GENOMIC DNA]</scope>
    <source>
        <strain evidence="5 6">NL19</strain>
    </source>
</reference>
<comment type="caution">
    <text evidence="5">The sequence shown here is derived from an EMBL/GenBank/DDBJ whole genome shotgun (WGS) entry which is preliminary data.</text>
</comment>
<dbReference type="AlphaFoldDB" id="A0A0D0GL33"/>
<dbReference type="InterPro" id="IPR013785">
    <property type="entry name" value="Aldolase_TIM"/>
</dbReference>
<dbReference type="InterPro" id="IPR000891">
    <property type="entry name" value="PYR_CT"/>
</dbReference>
<proteinExistence type="inferred from homology"/>
<keyword evidence="2" id="KW-0479">Metal-binding</keyword>
<gene>
    <name evidence="5" type="ORF">TH53_22325</name>
</gene>
<dbReference type="GO" id="GO:0006552">
    <property type="term" value="P:L-leucine catabolic process"/>
    <property type="evidence" value="ECO:0007669"/>
    <property type="project" value="TreeGrafter"/>
</dbReference>
<evidence type="ECO:0000256" key="2">
    <source>
        <dbReference type="ARBA" id="ARBA00022723"/>
    </source>
</evidence>
<dbReference type="GO" id="GO:0046872">
    <property type="term" value="F:metal ion binding"/>
    <property type="evidence" value="ECO:0007669"/>
    <property type="project" value="UniProtKB-KW"/>
</dbReference>
<organism evidence="5 6">
    <name type="scientific">Pedobacter lusitanus</name>
    <dbReference type="NCBI Taxonomy" id="1503925"/>
    <lineage>
        <taxon>Bacteria</taxon>
        <taxon>Pseudomonadati</taxon>
        <taxon>Bacteroidota</taxon>
        <taxon>Sphingobacteriia</taxon>
        <taxon>Sphingobacteriales</taxon>
        <taxon>Sphingobacteriaceae</taxon>
        <taxon>Pedobacter</taxon>
    </lineage>
</organism>
<sequence>MSQKAIKLIECPRDAMQGIHDFIPTDLKAAYINLLLQVGFDTIDFGSFVSPKAIPQLKDTKEVLAQLDLSNTKSKLLAIVANLRGAENAMLFPEISYVGFPFSISETFQQRNTNSSIKDSLTTVEQMLELCDRHQKTAVIYLSMGFGNPYGDIYNTDIVAQWASALVERGTKILSLSDTTGVSAPEKIKELLPLLVSSFPQTEIGLHLHSTPDTRNEKIEAAYLSGCRRFDSALKGFGGCPMAADDLTGNLATEGLIDYLTQKGEVLNLNMDKWRQAMLLSAEVFQGM</sequence>
<dbReference type="OrthoDB" id="9784013at2"/>
<dbReference type="CDD" id="cd07938">
    <property type="entry name" value="DRE_TIM_HMGL"/>
    <property type="match status" value="1"/>
</dbReference>
<name>A0A0D0GL33_9SPHI</name>
<keyword evidence="6" id="KW-1185">Reference proteome</keyword>
<evidence type="ECO:0000256" key="1">
    <source>
        <dbReference type="ARBA" id="ARBA00009405"/>
    </source>
</evidence>
<evidence type="ECO:0000256" key="3">
    <source>
        <dbReference type="ARBA" id="ARBA00023239"/>
    </source>
</evidence>
<dbReference type="GO" id="GO:0004419">
    <property type="term" value="F:hydroxymethylglutaryl-CoA lyase activity"/>
    <property type="evidence" value="ECO:0007669"/>
    <property type="project" value="TreeGrafter"/>
</dbReference>
<evidence type="ECO:0000259" key="4">
    <source>
        <dbReference type="PROSITE" id="PS50991"/>
    </source>
</evidence>
<comment type="similarity">
    <text evidence="1">Belongs to the HMG-CoA lyase family.</text>
</comment>
<evidence type="ECO:0000313" key="5">
    <source>
        <dbReference type="EMBL" id="KIO75156.1"/>
    </source>
</evidence>
<protein>
    <submittedName>
        <fullName evidence="5">Hydroxymethylglutaryl-CoA lyase</fullName>
    </submittedName>
</protein>
<keyword evidence="3 5" id="KW-0456">Lyase</keyword>
<evidence type="ECO:0000313" key="6">
    <source>
        <dbReference type="Proteomes" id="UP000032049"/>
    </source>
</evidence>
<dbReference type="Gene3D" id="3.20.20.70">
    <property type="entry name" value="Aldolase class I"/>
    <property type="match status" value="1"/>
</dbReference>
<dbReference type="STRING" id="1503925.TH53_22325"/>
<accession>A0A0D0GL33</accession>
<dbReference type="Proteomes" id="UP000032049">
    <property type="component" value="Unassembled WGS sequence"/>
</dbReference>
<dbReference type="InterPro" id="IPR043594">
    <property type="entry name" value="HMGL"/>
</dbReference>
<dbReference type="EMBL" id="JXRA01000113">
    <property type="protein sequence ID" value="KIO75156.1"/>
    <property type="molecule type" value="Genomic_DNA"/>
</dbReference>
<feature type="domain" description="Pyruvate carboxyltransferase" evidence="4">
    <location>
        <begin position="5"/>
        <end position="275"/>
    </location>
</feature>
<dbReference type="PANTHER" id="PTHR42738">
    <property type="entry name" value="HYDROXYMETHYLGLUTARYL-COA LYASE"/>
    <property type="match status" value="1"/>
</dbReference>
<dbReference type="Pfam" id="PF00682">
    <property type="entry name" value="HMGL-like"/>
    <property type="match status" value="1"/>
</dbReference>
<dbReference type="RefSeq" id="WP_041885780.1">
    <property type="nucleotide sequence ID" value="NZ_CP157278.1"/>
</dbReference>
<dbReference type="PROSITE" id="PS50991">
    <property type="entry name" value="PYR_CT"/>
    <property type="match status" value="1"/>
</dbReference>
<dbReference type="GO" id="GO:0046951">
    <property type="term" value="P:ketone body biosynthetic process"/>
    <property type="evidence" value="ECO:0007669"/>
    <property type="project" value="TreeGrafter"/>
</dbReference>
<dbReference type="SUPFAM" id="SSF51569">
    <property type="entry name" value="Aldolase"/>
    <property type="match status" value="1"/>
</dbReference>